<dbReference type="EC" id="2.7.7.6" evidence="3 10"/>
<evidence type="ECO:0000256" key="8">
    <source>
        <dbReference type="ARBA" id="ARBA00023163"/>
    </source>
</evidence>
<gene>
    <name evidence="12" type="ORF">Sradi_0806400</name>
</gene>
<evidence type="ECO:0000256" key="9">
    <source>
        <dbReference type="ARBA" id="ARBA00048552"/>
    </source>
</evidence>
<dbReference type="EMBL" id="JACGWJ010000003">
    <property type="protein sequence ID" value="KAL0431804.1"/>
    <property type="molecule type" value="Genomic_DNA"/>
</dbReference>
<dbReference type="Gene3D" id="1.10.287.260">
    <property type="match status" value="1"/>
</dbReference>
<dbReference type="PROSITE" id="PS00489">
    <property type="entry name" value="RNA_POL_PHAGE_2"/>
    <property type="match status" value="1"/>
</dbReference>
<dbReference type="FunFam" id="1.10.150.20:FF:000027">
    <property type="entry name" value="DNA-directed RNA polymerase"/>
    <property type="match status" value="1"/>
</dbReference>
<dbReference type="InterPro" id="IPR024075">
    <property type="entry name" value="DNA-dir_RNA_pol_helix_hairp_sf"/>
</dbReference>
<dbReference type="FunFam" id="1.10.287.280:FF:000001">
    <property type="entry name" value="DNA-directed RNA polymerase"/>
    <property type="match status" value="1"/>
</dbReference>
<dbReference type="InterPro" id="IPR002092">
    <property type="entry name" value="DNA-dir_Rpol_phage-type"/>
</dbReference>
<name>A0AAW2VS12_SESRA</name>
<dbReference type="Pfam" id="PF00940">
    <property type="entry name" value="RNA_pol"/>
    <property type="match status" value="1"/>
</dbReference>
<dbReference type="PANTHER" id="PTHR10102:SF0">
    <property type="entry name" value="DNA-DIRECTED RNA POLYMERASE, MITOCHONDRIAL"/>
    <property type="match status" value="1"/>
</dbReference>
<protein>
    <recommendedName>
        <fullName evidence="3 10">DNA-directed RNA polymerase</fullName>
        <ecNumber evidence="3 10">2.7.7.6</ecNumber>
    </recommendedName>
</protein>
<evidence type="ECO:0000256" key="1">
    <source>
        <dbReference type="ARBA" id="ARBA00004026"/>
    </source>
</evidence>
<evidence type="ECO:0000256" key="4">
    <source>
        <dbReference type="ARBA" id="ARBA00022478"/>
    </source>
</evidence>
<dbReference type="Gene3D" id="1.10.287.280">
    <property type="match status" value="1"/>
</dbReference>
<dbReference type="GO" id="GO:0006390">
    <property type="term" value="P:mitochondrial transcription"/>
    <property type="evidence" value="ECO:0007669"/>
    <property type="project" value="TreeGrafter"/>
</dbReference>
<evidence type="ECO:0000256" key="7">
    <source>
        <dbReference type="ARBA" id="ARBA00022946"/>
    </source>
</evidence>
<keyword evidence="6 10" id="KW-0548">Nucleotidyltransferase</keyword>
<keyword evidence="7" id="KW-0809">Transit peptide</keyword>
<keyword evidence="5 10" id="KW-0808">Transferase</keyword>
<evidence type="ECO:0000313" key="12">
    <source>
        <dbReference type="EMBL" id="KAL0431804.1"/>
    </source>
</evidence>
<dbReference type="GO" id="GO:0034245">
    <property type="term" value="C:mitochondrial DNA-directed RNA polymerase complex"/>
    <property type="evidence" value="ECO:0007669"/>
    <property type="project" value="TreeGrafter"/>
</dbReference>
<evidence type="ECO:0000256" key="2">
    <source>
        <dbReference type="ARBA" id="ARBA00009493"/>
    </source>
</evidence>
<dbReference type="Pfam" id="PF14700">
    <property type="entry name" value="RPOL_N"/>
    <property type="match status" value="1"/>
</dbReference>
<comment type="catalytic activity">
    <reaction evidence="9 10">
        <text>RNA(n) + a ribonucleoside 5'-triphosphate = RNA(n+1) + diphosphate</text>
        <dbReference type="Rhea" id="RHEA:21248"/>
        <dbReference type="Rhea" id="RHEA-COMP:14527"/>
        <dbReference type="Rhea" id="RHEA-COMP:17342"/>
        <dbReference type="ChEBI" id="CHEBI:33019"/>
        <dbReference type="ChEBI" id="CHEBI:61557"/>
        <dbReference type="ChEBI" id="CHEBI:140395"/>
        <dbReference type="EC" id="2.7.7.6"/>
    </reaction>
</comment>
<dbReference type="InterPro" id="IPR037159">
    <property type="entry name" value="RNA_POL_N_sf"/>
</dbReference>
<keyword evidence="8 10" id="KW-0804">Transcription</keyword>
<comment type="similarity">
    <text evidence="2 10">Belongs to the phage and mitochondrial RNA polymerase family.</text>
</comment>
<dbReference type="InterPro" id="IPR029262">
    <property type="entry name" value="RPOL_N"/>
</dbReference>
<dbReference type="PANTHER" id="PTHR10102">
    <property type="entry name" value="DNA-DIRECTED RNA POLYMERASE, MITOCHONDRIAL"/>
    <property type="match status" value="1"/>
</dbReference>
<dbReference type="PROSITE" id="PS00900">
    <property type="entry name" value="RNA_POL_PHAGE_1"/>
    <property type="match status" value="1"/>
</dbReference>
<dbReference type="SUPFAM" id="SSF56672">
    <property type="entry name" value="DNA/RNA polymerases"/>
    <property type="match status" value="1"/>
</dbReference>
<dbReference type="InterPro" id="IPR046950">
    <property type="entry name" value="DNA-dir_Rpol_C_phage-type"/>
</dbReference>
<accession>A0AAW2VS12</accession>
<dbReference type="Gene3D" id="1.10.150.20">
    <property type="entry name" value="5' to 3' exonuclease, C-terminal subdomain"/>
    <property type="match status" value="1"/>
</dbReference>
<proteinExistence type="inferred from homology"/>
<evidence type="ECO:0000259" key="11">
    <source>
        <dbReference type="SMART" id="SM01311"/>
    </source>
</evidence>
<dbReference type="AlphaFoldDB" id="A0AAW2VS12"/>
<sequence>MSISKTPISFGFKIDNSRTPFHKPVLILNPYRDCRVMWRNIVKQVSSRTQLKLCRNSESLSRTCSFLGSSQESAFSDKFKFRPLFELNCRPTFCFPELGFQKLGDFSGRDDFSPFSARNQINLNGLCFKSYASVAEAVAVSQTDVDEENTVNVSVADEVQELLNEVRKEERRQYWTRWRQRRNVRGMGNEKYKALRRRQVKIETEAWGQAAKEYRELLNDMCEQKLAPNLPYMKSLFLGWFEPLRNKIAEEQEFIRKGKSKAAYAKYFDLLPADMMSVITMHKLMGLLMIGGEHGCARVVQAACIIGDAIEQEVGSHLIELILQTAYIQPPANQSTEGPPDIRPAFVHTMRTVTKETKTSSKRFGVIQCDPLVRKGLERTTHGHPIYAMLVPPVKWTGYDKGAYLYLPSYVMRTHGARQQRESVKRAPTEQLKPVFEALDTLGSTRWRVNKRVLSVIDRIWASGGRLGDLVDRSDIPLPERPDTEDEALLKKWKWKVKSIKKENSERHSLRCDTELKLAVARKMKEEEGFFYPHNLDFRGRAYPMHPHLNHLGSDICRGILEFSEGRPLGKSGLRWLKIHLANLYANGVDKLSHEGRLAFTENHLDDIFDSADRPLEGKQWWLNAEDPFQCLAACINLAEALRSPSPETTISHIPVHQDGSCNGLQHYAALGRDKVGAAAVNLVAGEKPADVYSGIAARVLKIMKEDAQKDPAIFPDALRARLLINQVDRKLVKQTVMTSVYGVTYIGARDQIKRRLKERDAIADDAEIFGAACYTAKITLTALGQMFEAARSIMTWLGECAKIIASENEPVRWTTPLGLPVVQPYRKVGRHLIKTSLQVLTLQRESEKVMVKRQRTAFPPNFVHSLDGSHMMMTAIACKKAGLNFAGVHDSYWTHACDVDEMNRILREKFVELYEAPILENAEDGTLLVLPRSLIVPPFAMDNGTSFTPV</sequence>
<reference evidence="12" key="2">
    <citation type="journal article" date="2024" name="Plant">
        <title>Genomic evolution and insights into agronomic trait innovations of Sesamum species.</title>
        <authorList>
            <person name="Miao H."/>
            <person name="Wang L."/>
            <person name="Qu L."/>
            <person name="Liu H."/>
            <person name="Sun Y."/>
            <person name="Le M."/>
            <person name="Wang Q."/>
            <person name="Wei S."/>
            <person name="Zheng Y."/>
            <person name="Lin W."/>
            <person name="Duan Y."/>
            <person name="Cao H."/>
            <person name="Xiong S."/>
            <person name="Wang X."/>
            <person name="Wei L."/>
            <person name="Li C."/>
            <person name="Ma Q."/>
            <person name="Ju M."/>
            <person name="Zhao R."/>
            <person name="Li G."/>
            <person name="Mu C."/>
            <person name="Tian Q."/>
            <person name="Mei H."/>
            <person name="Zhang T."/>
            <person name="Gao T."/>
            <person name="Zhang H."/>
        </authorList>
    </citation>
    <scope>NUCLEOTIDE SEQUENCE</scope>
    <source>
        <strain evidence="12">G02</strain>
    </source>
</reference>
<evidence type="ECO:0000256" key="6">
    <source>
        <dbReference type="ARBA" id="ARBA00022695"/>
    </source>
</evidence>
<dbReference type="GO" id="GO:0003899">
    <property type="term" value="F:DNA-directed RNA polymerase activity"/>
    <property type="evidence" value="ECO:0007669"/>
    <property type="project" value="UniProtKB-EC"/>
</dbReference>
<organism evidence="12">
    <name type="scientific">Sesamum radiatum</name>
    <name type="common">Black benniseed</name>
    <dbReference type="NCBI Taxonomy" id="300843"/>
    <lineage>
        <taxon>Eukaryota</taxon>
        <taxon>Viridiplantae</taxon>
        <taxon>Streptophyta</taxon>
        <taxon>Embryophyta</taxon>
        <taxon>Tracheophyta</taxon>
        <taxon>Spermatophyta</taxon>
        <taxon>Magnoliopsida</taxon>
        <taxon>eudicotyledons</taxon>
        <taxon>Gunneridae</taxon>
        <taxon>Pentapetalae</taxon>
        <taxon>asterids</taxon>
        <taxon>lamiids</taxon>
        <taxon>Lamiales</taxon>
        <taxon>Pedaliaceae</taxon>
        <taxon>Sesamum</taxon>
    </lineage>
</organism>
<dbReference type="SMART" id="SM01311">
    <property type="entry name" value="RPOL_N"/>
    <property type="match status" value="1"/>
</dbReference>
<dbReference type="FunFam" id="1.10.287.260:FF:000001">
    <property type="entry name" value="DNA-directed RNA polymerase"/>
    <property type="match status" value="1"/>
</dbReference>
<comment type="function">
    <text evidence="1 10">DNA-dependent RNA polymerase catalyzes the transcription of DNA into RNA using the four ribonucleoside triphosphates as substrates.</text>
</comment>
<evidence type="ECO:0000256" key="5">
    <source>
        <dbReference type="ARBA" id="ARBA00022679"/>
    </source>
</evidence>
<dbReference type="Gene3D" id="1.10.1320.10">
    <property type="entry name" value="DNA-directed RNA polymerase, N-terminal domain"/>
    <property type="match status" value="2"/>
</dbReference>
<dbReference type="GO" id="GO:0003677">
    <property type="term" value="F:DNA binding"/>
    <property type="evidence" value="ECO:0007669"/>
    <property type="project" value="InterPro"/>
</dbReference>
<feature type="domain" description="DNA-directed RNA polymerase N-terminal" evidence="11">
    <location>
        <begin position="197"/>
        <end position="444"/>
    </location>
</feature>
<reference evidence="12" key="1">
    <citation type="submission" date="2020-06" db="EMBL/GenBank/DDBJ databases">
        <authorList>
            <person name="Li T."/>
            <person name="Hu X."/>
            <person name="Zhang T."/>
            <person name="Song X."/>
            <person name="Zhang H."/>
            <person name="Dai N."/>
            <person name="Sheng W."/>
            <person name="Hou X."/>
            <person name="Wei L."/>
        </authorList>
    </citation>
    <scope>NUCLEOTIDE SEQUENCE</scope>
    <source>
        <strain evidence="12">G02</strain>
        <tissue evidence="12">Leaf</tissue>
    </source>
</reference>
<evidence type="ECO:0000256" key="3">
    <source>
        <dbReference type="ARBA" id="ARBA00012418"/>
    </source>
</evidence>
<dbReference type="InterPro" id="IPR043502">
    <property type="entry name" value="DNA/RNA_pol_sf"/>
</dbReference>
<evidence type="ECO:0000256" key="10">
    <source>
        <dbReference type="RuleBase" id="RU003805"/>
    </source>
</evidence>
<comment type="caution">
    <text evidence="12">The sequence shown here is derived from an EMBL/GenBank/DDBJ whole genome shotgun (WGS) entry which is preliminary data.</text>
</comment>
<keyword evidence="4 10" id="KW-0240">DNA-directed RNA polymerase</keyword>